<name>A0ABY4ZWV2_9CAUL</name>
<dbReference type="EMBL" id="CP096040">
    <property type="protein sequence ID" value="USQ97188.1"/>
    <property type="molecule type" value="Genomic_DNA"/>
</dbReference>
<reference evidence="1 2" key="1">
    <citation type="submission" date="2022-04" db="EMBL/GenBank/DDBJ databases">
        <title>Genome sequence of soybean root-associated Caulobacter segnis RL271.</title>
        <authorList>
            <person name="Longley R."/>
            <person name="Bonito G."/>
            <person name="Trigodet F."/>
            <person name="Crosson S."/>
            <person name="Fiebig A."/>
        </authorList>
    </citation>
    <scope>NUCLEOTIDE SEQUENCE [LARGE SCALE GENOMIC DNA]</scope>
    <source>
        <strain evidence="1 2">RL271</strain>
    </source>
</reference>
<organism evidence="1 2">
    <name type="scientific">Caulobacter segnis</name>
    <dbReference type="NCBI Taxonomy" id="88688"/>
    <lineage>
        <taxon>Bacteria</taxon>
        <taxon>Pseudomonadati</taxon>
        <taxon>Pseudomonadota</taxon>
        <taxon>Alphaproteobacteria</taxon>
        <taxon>Caulobacterales</taxon>
        <taxon>Caulobacteraceae</taxon>
        <taxon>Caulobacter</taxon>
    </lineage>
</organism>
<proteinExistence type="predicted"/>
<keyword evidence="2" id="KW-1185">Reference proteome</keyword>
<sequence>MTKDPDVLIFIREHIRSVWALELLLKLKGDPERCWSAAELVEAMRASHALVDDNLAALMNAGLVVPDDRDGFRYRPAAPALAALCDELEETYRVRPVTVIRWISAPAEKLQSLADAFKFSGKSRSQKPPKGGDK</sequence>
<evidence type="ECO:0008006" key="3">
    <source>
        <dbReference type="Google" id="ProtNLM"/>
    </source>
</evidence>
<dbReference type="Proteomes" id="UP001057520">
    <property type="component" value="Chromosome"/>
</dbReference>
<gene>
    <name evidence="1" type="ORF">MZV50_06495</name>
</gene>
<protein>
    <recommendedName>
        <fullName evidence="3">Transcriptional regulator</fullName>
    </recommendedName>
</protein>
<accession>A0ABY4ZWV2</accession>
<evidence type="ECO:0000313" key="1">
    <source>
        <dbReference type="EMBL" id="USQ97188.1"/>
    </source>
</evidence>
<evidence type="ECO:0000313" key="2">
    <source>
        <dbReference type="Proteomes" id="UP001057520"/>
    </source>
</evidence>